<feature type="compositionally biased region" description="Polar residues" evidence="1">
    <location>
        <begin position="270"/>
        <end position="284"/>
    </location>
</feature>
<keyword evidence="3" id="KW-1185">Reference proteome</keyword>
<dbReference type="EMBL" id="DS113295">
    <property type="protein sequence ID" value="EAY12819.1"/>
    <property type="molecule type" value="Genomic_DNA"/>
</dbReference>
<accession>A2E3C8</accession>
<organism evidence="2 3">
    <name type="scientific">Trichomonas vaginalis (strain ATCC PRA-98 / G3)</name>
    <dbReference type="NCBI Taxonomy" id="412133"/>
    <lineage>
        <taxon>Eukaryota</taxon>
        <taxon>Metamonada</taxon>
        <taxon>Parabasalia</taxon>
        <taxon>Trichomonadida</taxon>
        <taxon>Trichomonadidae</taxon>
        <taxon>Trichomonas</taxon>
    </lineage>
</organism>
<name>A2E3C8_TRIV3</name>
<dbReference type="Proteomes" id="UP000001542">
    <property type="component" value="Unassembled WGS sequence"/>
</dbReference>
<feature type="compositionally biased region" description="Low complexity" evidence="1">
    <location>
        <begin position="365"/>
        <end position="393"/>
    </location>
</feature>
<evidence type="ECO:0000313" key="3">
    <source>
        <dbReference type="Proteomes" id="UP000001542"/>
    </source>
</evidence>
<dbReference type="VEuPathDB" id="TrichDB:TVAG_221720"/>
<feature type="region of interest" description="Disordered" evidence="1">
    <location>
        <begin position="268"/>
        <end position="288"/>
    </location>
</feature>
<sequence>MESISTLFSNIQVASDECKSLIGEAQRDQINLLKKTVESLRSQIQDRDNKIQFLQSVILSVESRINDEVEKQKSSISLNPPENEKLEEILDDRDVRNKLDLLVNYLQEKKQQVPASPTSPRRSFGAFSKNDPNADVVKRLRHQLIGHVDFLTRLVDSPEYQQLFLISDSTGRIFLQESTKNQLLEQARRTTELLYDVSKDVPKDTDLANINEVMSQKIDLEHRTENLKHFIKSNALTHQEVCDLLLQETFITSLLAKTVSGYQKKLKQAESITQVPQSPTSPSDSFDRKARRIMQLINEALGEEETYSRDTFFAGVQKMAQDYISAREVIGDNKPQKFTEYAEKQTKILTELSKSVKELNERSRSNSSINNSQQQTQQQMQNQQQQQQQYQYQSQSSVSSNGLNWTMWARRIYAGLLGLDAQPSSEREMQIVIEESALTSVGGRSLQVRLESLRNQKRLMKLPDCPRKGNASFKTILAVAISLKRMERCRDYLGRREFDYF</sequence>
<dbReference type="InParanoid" id="A2E3C8"/>
<evidence type="ECO:0000256" key="1">
    <source>
        <dbReference type="SAM" id="MobiDB-lite"/>
    </source>
</evidence>
<protein>
    <submittedName>
        <fullName evidence="2">Uncharacterized protein</fullName>
    </submittedName>
</protein>
<dbReference type="OrthoDB" id="10671624at2759"/>
<dbReference type="VEuPathDB" id="TrichDB:TVAGG3_0969930"/>
<evidence type="ECO:0000313" key="2">
    <source>
        <dbReference type="EMBL" id="EAY12819.1"/>
    </source>
</evidence>
<dbReference type="KEGG" id="tva:4770787"/>
<dbReference type="AlphaFoldDB" id="A2E3C8"/>
<feature type="region of interest" description="Disordered" evidence="1">
    <location>
        <begin position="359"/>
        <end position="393"/>
    </location>
</feature>
<proteinExistence type="predicted"/>
<dbReference type="RefSeq" id="XP_001325042.1">
    <property type="nucleotide sequence ID" value="XM_001325007.1"/>
</dbReference>
<reference evidence="2" key="2">
    <citation type="journal article" date="2007" name="Science">
        <title>Draft genome sequence of the sexually transmitted pathogen Trichomonas vaginalis.</title>
        <authorList>
            <person name="Carlton J.M."/>
            <person name="Hirt R.P."/>
            <person name="Silva J.C."/>
            <person name="Delcher A.L."/>
            <person name="Schatz M."/>
            <person name="Zhao Q."/>
            <person name="Wortman J.R."/>
            <person name="Bidwell S.L."/>
            <person name="Alsmark U.C.M."/>
            <person name="Besteiro S."/>
            <person name="Sicheritz-Ponten T."/>
            <person name="Noel C.J."/>
            <person name="Dacks J.B."/>
            <person name="Foster P.G."/>
            <person name="Simillion C."/>
            <person name="Van de Peer Y."/>
            <person name="Miranda-Saavedra D."/>
            <person name="Barton G.J."/>
            <person name="Westrop G.D."/>
            <person name="Mueller S."/>
            <person name="Dessi D."/>
            <person name="Fiori P.L."/>
            <person name="Ren Q."/>
            <person name="Paulsen I."/>
            <person name="Zhang H."/>
            <person name="Bastida-Corcuera F.D."/>
            <person name="Simoes-Barbosa A."/>
            <person name="Brown M.T."/>
            <person name="Hayes R.D."/>
            <person name="Mukherjee M."/>
            <person name="Okumura C.Y."/>
            <person name="Schneider R."/>
            <person name="Smith A.J."/>
            <person name="Vanacova S."/>
            <person name="Villalvazo M."/>
            <person name="Haas B.J."/>
            <person name="Pertea M."/>
            <person name="Feldblyum T.V."/>
            <person name="Utterback T.R."/>
            <person name="Shu C.L."/>
            <person name="Osoegawa K."/>
            <person name="de Jong P.J."/>
            <person name="Hrdy I."/>
            <person name="Horvathova L."/>
            <person name="Zubacova Z."/>
            <person name="Dolezal P."/>
            <person name="Malik S.B."/>
            <person name="Logsdon J.M. Jr."/>
            <person name="Henze K."/>
            <person name="Gupta A."/>
            <person name="Wang C.C."/>
            <person name="Dunne R.L."/>
            <person name="Upcroft J.A."/>
            <person name="Upcroft P."/>
            <person name="White O."/>
            <person name="Salzberg S.L."/>
            <person name="Tang P."/>
            <person name="Chiu C.-H."/>
            <person name="Lee Y.-S."/>
            <person name="Embley T.M."/>
            <person name="Coombs G.H."/>
            <person name="Mottram J.C."/>
            <person name="Tachezy J."/>
            <person name="Fraser-Liggett C.M."/>
            <person name="Johnson P.J."/>
        </authorList>
    </citation>
    <scope>NUCLEOTIDE SEQUENCE [LARGE SCALE GENOMIC DNA]</scope>
    <source>
        <strain evidence="2">G3</strain>
    </source>
</reference>
<reference evidence="2" key="1">
    <citation type="submission" date="2006-10" db="EMBL/GenBank/DDBJ databases">
        <authorList>
            <person name="Amadeo P."/>
            <person name="Zhao Q."/>
            <person name="Wortman J."/>
            <person name="Fraser-Liggett C."/>
            <person name="Carlton J."/>
        </authorList>
    </citation>
    <scope>NUCLEOTIDE SEQUENCE</scope>
    <source>
        <strain evidence="2">G3</strain>
    </source>
</reference>
<gene>
    <name evidence="2" type="ORF">TVAG_221720</name>
</gene>